<dbReference type="InterPro" id="IPR036895">
    <property type="entry name" value="Uracil-DNA_glycosylase-like_sf"/>
</dbReference>
<geneLocation type="plasmid" evidence="13 14">
    <name>2</name>
</geneLocation>
<dbReference type="SUPFAM" id="SSF52141">
    <property type="entry name" value="Uracil-DNA glycosylase-like"/>
    <property type="match status" value="1"/>
</dbReference>
<keyword evidence="9" id="KW-0963">Cytoplasm</keyword>
<dbReference type="EC" id="3.2.2.27" evidence="4 9"/>
<dbReference type="HOGENOM" id="CLU_032162_3_1_0"/>
<dbReference type="PANTHER" id="PTHR11264">
    <property type="entry name" value="URACIL-DNA GLYCOSYLASE"/>
    <property type="match status" value="1"/>
</dbReference>
<dbReference type="Gene3D" id="3.40.470.10">
    <property type="entry name" value="Uracil-DNA glycosylase-like domain"/>
    <property type="match status" value="1"/>
</dbReference>
<reference evidence="13 14" key="1">
    <citation type="journal article" date="2014" name="Genome Announc.">
        <title>Genome Sequence and Methylome of Soil Bacterium Gemmatirosa kalamazoonensis KBS708T, a Member of the Rarely Cultivated Gemmatimonadetes Phylum.</title>
        <authorList>
            <person name="Debruyn J.M."/>
            <person name="Radosevich M."/>
            <person name="Wommack K.E."/>
            <person name="Polson S.W."/>
            <person name="Hauser L.J."/>
            <person name="Fawaz M.N."/>
            <person name="Korlach J."/>
            <person name="Tsai Y.C."/>
        </authorList>
    </citation>
    <scope>NUCLEOTIDE SEQUENCE [LARGE SCALE GENOMIC DNA]</scope>
    <source>
        <strain evidence="13 14">KBS708</strain>
        <plasmid evidence="14">Plasmid 2</plasmid>
    </source>
</reference>
<evidence type="ECO:0000256" key="2">
    <source>
        <dbReference type="ARBA" id="ARBA00002631"/>
    </source>
</evidence>
<evidence type="ECO:0000256" key="4">
    <source>
        <dbReference type="ARBA" id="ARBA00012030"/>
    </source>
</evidence>
<dbReference type="SMART" id="SM00986">
    <property type="entry name" value="UDG"/>
    <property type="match status" value="1"/>
</dbReference>
<dbReference type="SMART" id="SM00987">
    <property type="entry name" value="UreE_C"/>
    <property type="match status" value="1"/>
</dbReference>
<dbReference type="Proteomes" id="UP000019151">
    <property type="component" value="Plasmid 2"/>
</dbReference>
<name>W0RT53_9BACT</name>
<proteinExistence type="inferred from homology"/>
<evidence type="ECO:0000256" key="8">
    <source>
        <dbReference type="ARBA" id="ARBA00023204"/>
    </source>
</evidence>
<dbReference type="GO" id="GO:0004844">
    <property type="term" value="F:uracil DNA N-glycosylase activity"/>
    <property type="evidence" value="ECO:0007669"/>
    <property type="project" value="UniProtKB-UniRule"/>
</dbReference>
<dbReference type="InterPro" id="IPR005122">
    <property type="entry name" value="Uracil-DNA_glycosylase-like"/>
</dbReference>
<keyword evidence="13" id="KW-0614">Plasmid</keyword>
<comment type="function">
    <text evidence="2 9 11">Excises uracil residues from the DNA which can arise as a result of misincorporation of dUMP residues by DNA polymerase or due to deamination of cytosine.</text>
</comment>
<dbReference type="GO" id="GO:0005737">
    <property type="term" value="C:cytoplasm"/>
    <property type="evidence" value="ECO:0007669"/>
    <property type="project" value="UniProtKB-SubCell"/>
</dbReference>
<evidence type="ECO:0000256" key="10">
    <source>
        <dbReference type="PROSITE-ProRule" id="PRU10072"/>
    </source>
</evidence>
<dbReference type="EMBL" id="CP007130">
    <property type="protein sequence ID" value="AHG93500.1"/>
    <property type="molecule type" value="Genomic_DNA"/>
</dbReference>
<evidence type="ECO:0000256" key="7">
    <source>
        <dbReference type="ARBA" id="ARBA00022801"/>
    </source>
</evidence>
<evidence type="ECO:0000313" key="14">
    <source>
        <dbReference type="Proteomes" id="UP000019151"/>
    </source>
</evidence>
<keyword evidence="6 9" id="KW-0227">DNA damage</keyword>
<dbReference type="Pfam" id="PF03167">
    <property type="entry name" value="UDG"/>
    <property type="match status" value="1"/>
</dbReference>
<dbReference type="PROSITE" id="PS00130">
    <property type="entry name" value="U_DNA_GLYCOSYLASE"/>
    <property type="match status" value="1"/>
</dbReference>
<dbReference type="NCBIfam" id="NF003588">
    <property type="entry name" value="PRK05254.1-1"/>
    <property type="match status" value="1"/>
</dbReference>
<accession>W0RT53</accession>
<evidence type="ECO:0000313" key="13">
    <source>
        <dbReference type="EMBL" id="AHG93500.1"/>
    </source>
</evidence>
<dbReference type="GO" id="GO:0097510">
    <property type="term" value="P:base-excision repair, AP site formation via deaminated base removal"/>
    <property type="evidence" value="ECO:0007669"/>
    <property type="project" value="TreeGrafter"/>
</dbReference>
<feature type="domain" description="Uracil-DNA glycosylase-like" evidence="12">
    <location>
        <begin position="51"/>
        <end position="211"/>
    </location>
</feature>
<keyword evidence="14" id="KW-1185">Reference proteome</keyword>
<comment type="similarity">
    <text evidence="3 9 11">Belongs to the uracil-DNA glycosylase (UDG) superfamily. UNG family.</text>
</comment>
<dbReference type="FunCoup" id="W0RT53">
    <property type="interactions" value="394"/>
</dbReference>
<dbReference type="CDD" id="cd10027">
    <property type="entry name" value="UDG-F1-like"/>
    <property type="match status" value="1"/>
</dbReference>
<comment type="subcellular location">
    <subcellularLocation>
        <location evidence="9">Cytoplasm</location>
    </subcellularLocation>
</comment>
<dbReference type="PANTHER" id="PTHR11264:SF0">
    <property type="entry name" value="URACIL-DNA GLYCOSYLASE"/>
    <property type="match status" value="1"/>
</dbReference>
<dbReference type="NCBIfam" id="NF003592">
    <property type="entry name" value="PRK05254.1-5"/>
    <property type="match status" value="1"/>
</dbReference>
<dbReference type="InterPro" id="IPR002043">
    <property type="entry name" value="UDG_fam1"/>
</dbReference>
<dbReference type="HAMAP" id="MF_00148">
    <property type="entry name" value="UDG"/>
    <property type="match status" value="1"/>
</dbReference>
<dbReference type="PATRIC" id="fig|861299.3.peg.6017"/>
<dbReference type="AlphaFoldDB" id="W0RT53"/>
<dbReference type="InterPro" id="IPR018085">
    <property type="entry name" value="Ura-DNA_Glyclase_AS"/>
</dbReference>
<comment type="catalytic activity">
    <reaction evidence="1 9 11">
        <text>Hydrolyzes single-stranded DNA or mismatched double-stranded DNA and polynucleotides, releasing free uracil.</text>
        <dbReference type="EC" id="3.2.2.27"/>
    </reaction>
</comment>
<evidence type="ECO:0000256" key="9">
    <source>
        <dbReference type="HAMAP-Rule" id="MF_00148"/>
    </source>
</evidence>
<dbReference type="eggNOG" id="COG0692">
    <property type="taxonomic scope" value="Bacteria"/>
</dbReference>
<protein>
    <recommendedName>
        <fullName evidence="5 9">Uracil-DNA glycosylase</fullName>
        <shortName evidence="9">UDG</shortName>
        <ecNumber evidence="4 9">3.2.2.27</ecNumber>
    </recommendedName>
</protein>
<evidence type="ECO:0000256" key="5">
    <source>
        <dbReference type="ARBA" id="ARBA00018429"/>
    </source>
</evidence>
<dbReference type="InParanoid" id="W0RT53"/>
<dbReference type="KEGG" id="gba:J421_5965"/>
<dbReference type="NCBIfam" id="NF003589">
    <property type="entry name" value="PRK05254.1-2"/>
    <property type="match status" value="1"/>
</dbReference>
<evidence type="ECO:0000259" key="12">
    <source>
        <dbReference type="SMART" id="SM00986"/>
    </source>
</evidence>
<gene>
    <name evidence="9" type="primary">ung</name>
    <name evidence="13" type="ORF">J421_5965</name>
</gene>
<keyword evidence="7 9" id="KW-0378">Hydrolase</keyword>
<evidence type="ECO:0000256" key="3">
    <source>
        <dbReference type="ARBA" id="ARBA00008184"/>
    </source>
</evidence>
<keyword evidence="8 9" id="KW-0234">DNA repair</keyword>
<evidence type="ECO:0000256" key="6">
    <source>
        <dbReference type="ARBA" id="ARBA00022763"/>
    </source>
</evidence>
<feature type="active site" description="Proton acceptor" evidence="9 10">
    <location>
        <position position="66"/>
    </location>
</feature>
<dbReference type="NCBIfam" id="TIGR00628">
    <property type="entry name" value="ung"/>
    <property type="match status" value="1"/>
</dbReference>
<sequence length="224" mass="24476">MPLPPIPKSWQPTLRHETEQPYYEALAEFVDAERAAHEVCPPKDEVFTALELTSKRAVKALILGQDPYPTPGVAHGLAFSVRPGKPIPASLRNIFKELVADLGVPAPTDGSLVPWAEHGVLLLNAVLTVRAGAPNSHKNKGWERFTDAVIRAVNEKSTRVAFIFWGAYAQKKIPLVDTERHAVITGAHPSPLTRGKGFFGTRPFSRANAALEAAGVKPIDWRLD</sequence>
<organism evidence="13 14">
    <name type="scientific">Gemmatirosa kalamazoonensis</name>
    <dbReference type="NCBI Taxonomy" id="861299"/>
    <lineage>
        <taxon>Bacteria</taxon>
        <taxon>Pseudomonadati</taxon>
        <taxon>Gemmatimonadota</taxon>
        <taxon>Gemmatimonadia</taxon>
        <taxon>Gemmatimonadales</taxon>
        <taxon>Gemmatimonadaceae</taxon>
        <taxon>Gemmatirosa</taxon>
    </lineage>
</organism>
<dbReference type="OrthoDB" id="9804372at2"/>
<evidence type="ECO:0000256" key="1">
    <source>
        <dbReference type="ARBA" id="ARBA00001400"/>
    </source>
</evidence>
<dbReference type="RefSeq" id="WP_025414803.1">
    <property type="nucleotide sequence ID" value="NZ_CP007130.1"/>
</dbReference>
<evidence type="ECO:0000256" key="11">
    <source>
        <dbReference type="RuleBase" id="RU003780"/>
    </source>
</evidence>